<comment type="similarity">
    <text evidence="8">Belongs to the FtsL family.</text>
</comment>
<keyword evidence="4 8" id="KW-0812">Transmembrane</keyword>
<evidence type="ECO:0000256" key="7">
    <source>
        <dbReference type="ARBA" id="ARBA00023306"/>
    </source>
</evidence>
<dbReference type="PANTHER" id="PTHR37479:SF1">
    <property type="entry name" value="CELL DIVISION PROTEIN FTSL"/>
    <property type="match status" value="1"/>
</dbReference>
<keyword evidence="7 8" id="KW-0131">Cell cycle</keyword>
<dbReference type="PANTHER" id="PTHR37479">
    <property type="entry name" value="CELL DIVISION PROTEIN FTSL"/>
    <property type="match status" value="1"/>
</dbReference>
<keyword evidence="8" id="KW-0997">Cell inner membrane</keyword>
<evidence type="ECO:0000256" key="4">
    <source>
        <dbReference type="ARBA" id="ARBA00022692"/>
    </source>
</evidence>
<comment type="subcellular location">
    <subcellularLocation>
        <location evidence="8">Cell inner membrane</location>
        <topology evidence="8">Single-pass type II membrane protein</topology>
    </subcellularLocation>
    <subcellularLocation>
        <location evidence="1">Cell membrane</location>
        <topology evidence="1">Single-pass type II membrane protein</topology>
    </subcellularLocation>
    <text evidence="8">Localizes to the division septum where it forms a ring structure.</text>
</comment>
<evidence type="ECO:0000256" key="1">
    <source>
        <dbReference type="ARBA" id="ARBA00004401"/>
    </source>
</evidence>
<evidence type="ECO:0000256" key="5">
    <source>
        <dbReference type="ARBA" id="ARBA00022989"/>
    </source>
</evidence>
<evidence type="ECO:0000256" key="3">
    <source>
        <dbReference type="ARBA" id="ARBA00022618"/>
    </source>
</evidence>
<dbReference type="HAMAP" id="MF_00910">
    <property type="entry name" value="FtsL"/>
    <property type="match status" value="1"/>
</dbReference>
<comment type="function">
    <text evidence="8">Essential cell division protein. May link together the upstream cell division proteins, which are predominantly cytoplasmic, with the downstream cell division proteins, which are predominantly periplasmic.</text>
</comment>
<gene>
    <name evidence="8" type="primary">ftsL</name>
    <name evidence="10" type="ORF">GCM10023342_25350</name>
</gene>
<keyword evidence="11" id="KW-1185">Reference proteome</keyword>
<evidence type="ECO:0000256" key="9">
    <source>
        <dbReference type="NCBIfam" id="TIGR02209"/>
    </source>
</evidence>
<accession>A0ABP9RI55</accession>
<evidence type="ECO:0000256" key="6">
    <source>
        <dbReference type="ARBA" id="ARBA00023136"/>
    </source>
</evidence>
<keyword evidence="5 8" id="KW-1133">Transmembrane helix</keyword>
<evidence type="ECO:0000256" key="8">
    <source>
        <dbReference type="HAMAP-Rule" id="MF_00910"/>
    </source>
</evidence>
<keyword evidence="2 8" id="KW-1003">Cell membrane</keyword>
<sequence length="107" mass="12282">MVQGRLNTPSSMWARIVRPGWRYLMIAILVLAVLASAMAVIASAHLTRVQYARLQQLEADQDKMQTAWGRLLLEESTWSAPSRIERLAVERLEMRVPDLEQIEIIRP</sequence>
<dbReference type="InterPro" id="IPR011922">
    <property type="entry name" value="Cell_div_FtsL"/>
</dbReference>
<keyword evidence="3 8" id="KW-0132">Cell division</keyword>
<dbReference type="NCBIfam" id="TIGR02209">
    <property type="entry name" value="ftsL_broad"/>
    <property type="match status" value="1"/>
</dbReference>
<protein>
    <recommendedName>
        <fullName evidence="8 9">Cell division protein FtsL</fullName>
    </recommendedName>
</protein>
<feature type="transmembrane region" description="Helical" evidence="8">
    <location>
        <begin position="20"/>
        <end position="46"/>
    </location>
</feature>
<dbReference type="Proteomes" id="UP001500074">
    <property type="component" value="Unassembled WGS sequence"/>
</dbReference>
<comment type="subunit">
    <text evidence="8">Part of a complex composed of FtsB, FtsL and FtsQ.</text>
</comment>
<name>A0ABP9RI55_9GAMM</name>
<evidence type="ECO:0000313" key="10">
    <source>
        <dbReference type="EMBL" id="GAA5177392.1"/>
    </source>
</evidence>
<keyword evidence="6 8" id="KW-0472">Membrane</keyword>
<dbReference type="Pfam" id="PF04999">
    <property type="entry name" value="FtsL"/>
    <property type="match status" value="1"/>
</dbReference>
<organism evidence="10 11">
    <name type="scientific">Modicisalibacter zincidurans</name>
    <dbReference type="NCBI Taxonomy" id="1178777"/>
    <lineage>
        <taxon>Bacteria</taxon>
        <taxon>Pseudomonadati</taxon>
        <taxon>Pseudomonadota</taxon>
        <taxon>Gammaproteobacteria</taxon>
        <taxon>Oceanospirillales</taxon>
        <taxon>Halomonadaceae</taxon>
        <taxon>Modicisalibacter</taxon>
    </lineage>
</organism>
<evidence type="ECO:0000256" key="2">
    <source>
        <dbReference type="ARBA" id="ARBA00022475"/>
    </source>
</evidence>
<dbReference type="EMBL" id="BAABKI010000025">
    <property type="protein sequence ID" value="GAA5177392.1"/>
    <property type="molecule type" value="Genomic_DNA"/>
</dbReference>
<reference evidence="11" key="1">
    <citation type="journal article" date="2019" name="Int. J. Syst. Evol. Microbiol.">
        <title>The Global Catalogue of Microorganisms (GCM) 10K type strain sequencing project: providing services to taxonomists for standard genome sequencing and annotation.</title>
        <authorList>
            <consortium name="The Broad Institute Genomics Platform"/>
            <consortium name="The Broad Institute Genome Sequencing Center for Infectious Disease"/>
            <person name="Wu L."/>
            <person name="Ma J."/>
        </authorList>
    </citation>
    <scope>NUCLEOTIDE SEQUENCE [LARGE SCALE GENOMIC DNA]</scope>
    <source>
        <strain evidence="11">JCM 18472</strain>
    </source>
</reference>
<comment type="caution">
    <text evidence="10">The sequence shown here is derived from an EMBL/GenBank/DDBJ whole genome shotgun (WGS) entry which is preliminary data.</text>
</comment>
<proteinExistence type="inferred from homology"/>
<evidence type="ECO:0000313" key="11">
    <source>
        <dbReference type="Proteomes" id="UP001500074"/>
    </source>
</evidence>